<dbReference type="OrthoDB" id="1680906at2"/>
<protein>
    <recommendedName>
        <fullName evidence="3">DUF1934 domain-containing protein</fullName>
    </recommendedName>
</protein>
<proteinExistence type="predicted"/>
<sequence>MKKNVDVSVTGIHVRAGEPAEKIITNSKGCYEFLEDGTRILEYDEEQQAGSESVHIHNTVTIAQDENSMEIIRGGDMNSKLAFGKELKYDTEYVTPYGTMQMKVNTTKFDFTKIRQEDEMKLMAEYELEMDGQVLSASMIIIEIKNSEPA</sequence>
<dbReference type="SUPFAM" id="SSF50814">
    <property type="entry name" value="Lipocalins"/>
    <property type="match status" value="1"/>
</dbReference>
<evidence type="ECO:0008006" key="3">
    <source>
        <dbReference type="Google" id="ProtNLM"/>
    </source>
</evidence>
<evidence type="ECO:0000313" key="2">
    <source>
        <dbReference type="Proteomes" id="UP000179284"/>
    </source>
</evidence>
<dbReference type="KEGG" id="bhu:bhn_I2607"/>
<dbReference type="Proteomes" id="UP000179284">
    <property type="component" value="Chromosome I"/>
</dbReference>
<dbReference type="RefSeq" id="WP_071177221.1">
    <property type="nucleotide sequence ID" value="NZ_CP017831.1"/>
</dbReference>
<dbReference type="EMBL" id="CP017831">
    <property type="protein sequence ID" value="AOZ97639.1"/>
    <property type="molecule type" value="Genomic_DNA"/>
</dbReference>
<organism evidence="1 2">
    <name type="scientific">Butyrivibrio hungatei</name>
    <dbReference type="NCBI Taxonomy" id="185008"/>
    <lineage>
        <taxon>Bacteria</taxon>
        <taxon>Bacillati</taxon>
        <taxon>Bacillota</taxon>
        <taxon>Clostridia</taxon>
        <taxon>Lachnospirales</taxon>
        <taxon>Lachnospiraceae</taxon>
        <taxon>Butyrivibrio</taxon>
    </lineage>
</organism>
<accession>A0A1D9P514</accession>
<dbReference type="InterPro" id="IPR015231">
    <property type="entry name" value="DUF1934"/>
</dbReference>
<evidence type="ECO:0000313" key="1">
    <source>
        <dbReference type="EMBL" id="AOZ97639.1"/>
    </source>
</evidence>
<name>A0A1D9P514_9FIRM</name>
<dbReference type="InterPro" id="IPR012674">
    <property type="entry name" value="Calycin"/>
</dbReference>
<gene>
    <name evidence="1" type="ORF">bhn_I2607</name>
</gene>
<keyword evidence="2" id="KW-1185">Reference proteome</keyword>
<dbReference type="Gene3D" id="2.40.128.20">
    <property type="match status" value="1"/>
</dbReference>
<dbReference type="Pfam" id="PF09148">
    <property type="entry name" value="DUF1934"/>
    <property type="match status" value="1"/>
</dbReference>
<reference evidence="2" key="1">
    <citation type="submission" date="2016-10" db="EMBL/GenBank/DDBJ databases">
        <title>The complete genome sequence of the rumen bacterium Butyrivibrio hungatei MB2003.</title>
        <authorList>
            <person name="Palevich N."/>
            <person name="Kelly W.J."/>
            <person name="Leahy S.C."/>
            <person name="Altermann E."/>
            <person name="Rakonjac J."/>
            <person name="Attwood G.T."/>
        </authorList>
    </citation>
    <scope>NUCLEOTIDE SEQUENCE [LARGE SCALE GENOMIC DNA]</scope>
    <source>
        <strain evidence="2">MB2003</strain>
    </source>
</reference>
<dbReference type="AlphaFoldDB" id="A0A1D9P514"/>